<organism evidence="2 3">
    <name type="scientific">Amycolatopsis suaedae</name>
    <dbReference type="NCBI Taxonomy" id="2510978"/>
    <lineage>
        <taxon>Bacteria</taxon>
        <taxon>Bacillati</taxon>
        <taxon>Actinomycetota</taxon>
        <taxon>Actinomycetes</taxon>
        <taxon>Pseudonocardiales</taxon>
        <taxon>Pseudonocardiaceae</taxon>
        <taxon>Amycolatopsis</taxon>
    </lineage>
</organism>
<proteinExistence type="predicted"/>
<dbReference type="Proteomes" id="UP000292003">
    <property type="component" value="Unassembled WGS sequence"/>
</dbReference>
<dbReference type="RefSeq" id="WP_130474797.1">
    <property type="nucleotide sequence ID" value="NZ_SFCC01000004.1"/>
</dbReference>
<evidence type="ECO:0000256" key="1">
    <source>
        <dbReference type="SAM" id="MobiDB-lite"/>
    </source>
</evidence>
<evidence type="ECO:0000313" key="2">
    <source>
        <dbReference type="EMBL" id="RZQ64079.1"/>
    </source>
</evidence>
<accession>A0A4Q7JA02</accession>
<name>A0A4Q7JA02_9PSEU</name>
<feature type="compositionally biased region" description="Basic and acidic residues" evidence="1">
    <location>
        <begin position="30"/>
        <end position="84"/>
    </location>
</feature>
<comment type="caution">
    <text evidence="2">The sequence shown here is derived from an EMBL/GenBank/DDBJ whole genome shotgun (WGS) entry which is preliminary data.</text>
</comment>
<dbReference type="AlphaFoldDB" id="A0A4Q7JA02"/>
<evidence type="ECO:0000313" key="3">
    <source>
        <dbReference type="Proteomes" id="UP000292003"/>
    </source>
</evidence>
<feature type="compositionally biased region" description="Pro residues" evidence="1">
    <location>
        <begin position="116"/>
        <end position="132"/>
    </location>
</feature>
<dbReference type="EMBL" id="SFCC01000004">
    <property type="protein sequence ID" value="RZQ64079.1"/>
    <property type="molecule type" value="Genomic_DNA"/>
</dbReference>
<gene>
    <name evidence="2" type="ORF">EWH70_08765</name>
</gene>
<sequence>MIEQDPAYRRALARYTELVIAHREAVEHITASADKRAAESASLKERDEREQRELKAAVDRQLAEAKAQEKLGDADGQVKEEKSGWAKKPPADDEESFTFLEFDGPPVEQAAAPAASSPPPPAVAPPPPPPPAPRRRAARADDDDDDFDQHKWWAG</sequence>
<protein>
    <submittedName>
        <fullName evidence="2">Uncharacterized protein</fullName>
    </submittedName>
</protein>
<reference evidence="2 3" key="1">
    <citation type="submission" date="2019-02" db="EMBL/GenBank/DDBJ databases">
        <title>Draft genome sequence of Amycolatopsis sp. 8-3EHSu isolated from roots of Suaeda maritima.</title>
        <authorList>
            <person name="Duangmal K."/>
            <person name="Chantavorakit T."/>
        </authorList>
    </citation>
    <scope>NUCLEOTIDE SEQUENCE [LARGE SCALE GENOMIC DNA]</scope>
    <source>
        <strain evidence="2 3">8-3EHSu</strain>
    </source>
</reference>
<feature type="region of interest" description="Disordered" evidence="1">
    <location>
        <begin position="30"/>
        <end position="155"/>
    </location>
</feature>
<keyword evidence="3" id="KW-1185">Reference proteome</keyword>